<evidence type="ECO:0000313" key="1">
    <source>
        <dbReference type="EMBL" id="EGU75875.1"/>
    </source>
</evidence>
<dbReference type="AlphaFoldDB" id="F9G4N2"/>
<reference evidence="1" key="1">
    <citation type="journal article" date="2012" name="Mol. Plant Microbe Interact.">
        <title>A highly conserved effector in Fusarium oxysporum is required for full virulence on Arabidopsis.</title>
        <authorList>
            <person name="Thatcher L.F."/>
            <person name="Gardiner D.M."/>
            <person name="Kazan K."/>
            <person name="Manners J."/>
        </authorList>
    </citation>
    <scope>NUCLEOTIDE SEQUENCE [LARGE SCALE GENOMIC DNA]</scope>
    <source>
        <strain evidence="1">Fo5176</strain>
    </source>
</reference>
<proteinExistence type="predicted"/>
<organism evidence="1">
    <name type="scientific">Fusarium oxysporum (strain Fo5176)</name>
    <name type="common">Fusarium vascular wilt</name>
    <dbReference type="NCBI Taxonomy" id="660025"/>
    <lineage>
        <taxon>Eukaryota</taxon>
        <taxon>Fungi</taxon>
        <taxon>Dikarya</taxon>
        <taxon>Ascomycota</taxon>
        <taxon>Pezizomycotina</taxon>
        <taxon>Sordariomycetes</taxon>
        <taxon>Hypocreomycetidae</taxon>
        <taxon>Hypocreales</taxon>
        <taxon>Nectriaceae</taxon>
        <taxon>Fusarium</taxon>
        <taxon>Fusarium oxysporum species complex</taxon>
    </lineage>
</organism>
<name>F9G4N2_FUSOF</name>
<gene>
    <name evidence="1" type="ORF">FOXB_13614</name>
</gene>
<comment type="caution">
    <text evidence="1">The sequence shown here is derived from an EMBL/GenBank/DDBJ whole genome shotgun (WGS) entry which is preliminary data.</text>
</comment>
<protein>
    <submittedName>
        <fullName evidence="1">Uncharacterized protein</fullName>
    </submittedName>
</protein>
<dbReference type="EMBL" id="AFQF01003403">
    <property type="protein sequence ID" value="EGU75875.1"/>
    <property type="molecule type" value="Genomic_DNA"/>
</dbReference>
<sequence>MDLLANFGCLKCNPTSQRHDLKSLKRKERMPRIGQALTAVKYTTALRQGCDMKQGSATLLGSPHNLKAEVRARHQPVERVPECRALVREPKSNDRGWANDERQCAPVQLQAEFVFNPLAVMISGPTRRGWSFINDLIFVQRLCFLTC</sequence>
<accession>F9G4N2</accession>